<dbReference type="OrthoDB" id="5425486at2759"/>
<dbReference type="InParanoid" id="A0A2N3N2C5"/>
<dbReference type="AlphaFoldDB" id="A0A2N3N2C5"/>
<sequence>MPPTLASIWTVKATAGEPIALVRVRNLQSTARIGVDAWGRPGRPQPILVSAEVSLARPFSESSSTDKLETDTVHYGLLSKVILATMDEVDTTSAAGGVSVSLRGLLDTIWWKLASLSVDGSPAPGAVDDTKAFLNLAGIRYLSVTITLPKATLSGAGVSLTGTAIFTTGALRPEVSLYGVCLQLHKVQVPALIGINSNEREAKQLIIANVKIDKFIETADIHPLVERAIYDKLSSSSYGTLEALAVDLASSINAVKSHAPAEPSSSASWQIKVGLEKPIAVPFAEGAGIESLY</sequence>
<dbReference type="Gene3D" id="3.30.1130.10">
    <property type="match status" value="2"/>
</dbReference>
<proteinExistence type="predicted"/>
<dbReference type="EMBL" id="NLAX01001034">
    <property type="protein sequence ID" value="PKS06574.1"/>
    <property type="molecule type" value="Genomic_DNA"/>
</dbReference>
<gene>
    <name evidence="3" type="ORF">jhhlp_007322</name>
</gene>
<feature type="domain" description="Dihydroneopterin aldolase/epimerase" evidence="2">
    <location>
        <begin position="182"/>
        <end position="293"/>
    </location>
</feature>
<dbReference type="GO" id="GO:0004150">
    <property type="term" value="F:dihydroneopterin aldolase activity"/>
    <property type="evidence" value="ECO:0007669"/>
    <property type="project" value="InterPro"/>
</dbReference>
<accession>A0A2N3N2C5</accession>
<comment type="caution">
    <text evidence="3">The sequence shown here is derived from an EMBL/GenBank/DDBJ whole genome shotgun (WGS) entry which is preliminary data.</text>
</comment>
<reference evidence="3 4" key="1">
    <citation type="journal article" date="2017" name="G3 (Bethesda)">
        <title>First Draft Genome Sequence of the Pathogenic Fungus Lomentospora prolificans (Formerly Scedosporium prolificans).</title>
        <authorList>
            <person name="Luo R."/>
            <person name="Zimin A."/>
            <person name="Workman R."/>
            <person name="Fan Y."/>
            <person name="Pertea G."/>
            <person name="Grossman N."/>
            <person name="Wear M.P."/>
            <person name="Jia B."/>
            <person name="Miller H."/>
            <person name="Casadevall A."/>
            <person name="Timp W."/>
            <person name="Zhang S.X."/>
            <person name="Salzberg S.L."/>
        </authorList>
    </citation>
    <scope>NUCLEOTIDE SEQUENCE [LARGE SCALE GENOMIC DNA]</scope>
    <source>
        <strain evidence="3 4">JHH-5317</strain>
    </source>
</reference>
<dbReference type="VEuPathDB" id="FungiDB:jhhlp_007322"/>
<organism evidence="3 4">
    <name type="scientific">Lomentospora prolificans</name>
    <dbReference type="NCBI Taxonomy" id="41688"/>
    <lineage>
        <taxon>Eukaryota</taxon>
        <taxon>Fungi</taxon>
        <taxon>Dikarya</taxon>
        <taxon>Ascomycota</taxon>
        <taxon>Pezizomycotina</taxon>
        <taxon>Sordariomycetes</taxon>
        <taxon>Hypocreomycetidae</taxon>
        <taxon>Microascales</taxon>
        <taxon>Microascaceae</taxon>
        <taxon>Lomentospora</taxon>
    </lineage>
</organism>
<dbReference type="SUPFAM" id="SSF55620">
    <property type="entry name" value="Tetrahydrobiopterin biosynthesis enzymes-like"/>
    <property type="match status" value="2"/>
</dbReference>
<dbReference type="InterPro" id="IPR043133">
    <property type="entry name" value="GTP-CH-I_C/QueF"/>
</dbReference>
<name>A0A2N3N2C5_9PEZI</name>
<dbReference type="STRING" id="41688.A0A2N3N2C5"/>
<dbReference type="InterPro" id="IPR006157">
    <property type="entry name" value="FolB_dom"/>
</dbReference>
<keyword evidence="1" id="KW-0289">Folate biosynthesis</keyword>
<feature type="domain" description="Dihydroneopterin aldolase/epimerase" evidence="2">
    <location>
        <begin position="22"/>
        <end position="162"/>
    </location>
</feature>
<dbReference type="GO" id="GO:0046656">
    <property type="term" value="P:folic acid biosynthetic process"/>
    <property type="evidence" value="ECO:0007669"/>
    <property type="project" value="UniProtKB-KW"/>
</dbReference>
<evidence type="ECO:0000259" key="2">
    <source>
        <dbReference type="SMART" id="SM00905"/>
    </source>
</evidence>
<evidence type="ECO:0000256" key="1">
    <source>
        <dbReference type="ARBA" id="ARBA00022909"/>
    </source>
</evidence>
<dbReference type="SMART" id="SM00905">
    <property type="entry name" value="FolB"/>
    <property type="match status" value="2"/>
</dbReference>
<protein>
    <recommendedName>
        <fullName evidence="2">Dihydroneopterin aldolase/epimerase domain-containing protein</fullName>
    </recommendedName>
</protein>
<evidence type="ECO:0000313" key="4">
    <source>
        <dbReference type="Proteomes" id="UP000233524"/>
    </source>
</evidence>
<dbReference type="Proteomes" id="UP000233524">
    <property type="component" value="Unassembled WGS sequence"/>
</dbReference>
<evidence type="ECO:0000313" key="3">
    <source>
        <dbReference type="EMBL" id="PKS06574.1"/>
    </source>
</evidence>
<keyword evidence="4" id="KW-1185">Reference proteome</keyword>